<protein>
    <submittedName>
        <fullName evidence="4">Unannotated protein</fullName>
    </submittedName>
</protein>
<evidence type="ECO:0000256" key="1">
    <source>
        <dbReference type="ARBA" id="ARBA00004196"/>
    </source>
</evidence>
<dbReference type="EMBL" id="CAFAAP010000016">
    <property type="protein sequence ID" value="CAB4795019.1"/>
    <property type="molecule type" value="Genomic_DNA"/>
</dbReference>
<reference evidence="4" key="1">
    <citation type="submission" date="2020-05" db="EMBL/GenBank/DDBJ databases">
        <authorList>
            <person name="Chiriac C."/>
            <person name="Salcher M."/>
            <person name="Ghai R."/>
            <person name="Kavagutti S V."/>
        </authorList>
    </citation>
    <scope>NUCLEOTIDE SEQUENCE</scope>
</reference>
<dbReference type="Gene3D" id="3.40.50.2300">
    <property type="match status" value="2"/>
</dbReference>
<evidence type="ECO:0000313" key="4">
    <source>
        <dbReference type="EMBL" id="CAB4530908.1"/>
    </source>
</evidence>
<dbReference type="EMBL" id="CAEZSE010000023">
    <property type="protein sequence ID" value="CAB4530908.1"/>
    <property type="molecule type" value="Genomic_DNA"/>
</dbReference>
<evidence type="ECO:0000259" key="3">
    <source>
        <dbReference type="Pfam" id="PF13407"/>
    </source>
</evidence>
<name>A0A6J6AX86_9ZZZZ</name>
<sequence>MGAVALLALAACGGSSDSASDTTAAEDTATVTAGEDITIAVITHGDDGVFWSVAQKGAEAAGAALGITMNYQGANNNAQDQAQMIEQAVTDGADGIAISLADPKALDGAIKKVIAAGIPLITLNSGSDLFKELGAITHVGQDETVAGHGAGERLKAAGGKVLLCAKQEQSNVALETRCNAAAETFGGKVIQITTSGDADRVAQQGEIKAAMDADASIDSFLGTGPVIAVDGANAAAELGRVMPTGGFDLSTEILEYINSDKMTFTIDQQQFLQGYLAVVFLYLNITNKNTVGGGLPVMTGPGFVDKANVVAVQELVGKGTR</sequence>
<feature type="domain" description="Periplasmic binding protein" evidence="3">
    <location>
        <begin position="39"/>
        <end position="287"/>
    </location>
</feature>
<dbReference type="InterPro" id="IPR028082">
    <property type="entry name" value="Peripla_BP_I"/>
</dbReference>
<dbReference type="PANTHER" id="PTHR30036:SF7">
    <property type="entry name" value="ABC TRANSPORTER PERIPLASMIC-BINDING PROTEIN YPHF"/>
    <property type="match status" value="1"/>
</dbReference>
<comment type="similarity">
    <text evidence="2">Belongs to the bacterial solute-binding protein 2 family.</text>
</comment>
<dbReference type="InterPro" id="IPR050555">
    <property type="entry name" value="Bact_Solute-Bind_Prot2"/>
</dbReference>
<accession>A0A6J6AX86</accession>
<dbReference type="Pfam" id="PF13407">
    <property type="entry name" value="Peripla_BP_4"/>
    <property type="match status" value="1"/>
</dbReference>
<dbReference type="SUPFAM" id="SSF53822">
    <property type="entry name" value="Periplasmic binding protein-like I"/>
    <property type="match status" value="1"/>
</dbReference>
<evidence type="ECO:0000313" key="5">
    <source>
        <dbReference type="EMBL" id="CAB4795019.1"/>
    </source>
</evidence>
<dbReference type="GO" id="GO:0030246">
    <property type="term" value="F:carbohydrate binding"/>
    <property type="evidence" value="ECO:0007669"/>
    <property type="project" value="TreeGrafter"/>
</dbReference>
<dbReference type="AlphaFoldDB" id="A0A6J6AX86"/>
<organism evidence="4">
    <name type="scientific">freshwater metagenome</name>
    <dbReference type="NCBI Taxonomy" id="449393"/>
    <lineage>
        <taxon>unclassified sequences</taxon>
        <taxon>metagenomes</taxon>
        <taxon>ecological metagenomes</taxon>
    </lineage>
</organism>
<dbReference type="InterPro" id="IPR025997">
    <property type="entry name" value="SBP_2_dom"/>
</dbReference>
<proteinExistence type="inferred from homology"/>
<gene>
    <name evidence="4" type="ORF">UFOPK1353_00243</name>
    <name evidence="5" type="ORF">UFOPK3026_00189</name>
</gene>
<evidence type="ECO:0000256" key="2">
    <source>
        <dbReference type="ARBA" id="ARBA00007639"/>
    </source>
</evidence>
<dbReference type="GO" id="GO:0030288">
    <property type="term" value="C:outer membrane-bounded periplasmic space"/>
    <property type="evidence" value="ECO:0007669"/>
    <property type="project" value="TreeGrafter"/>
</dbReference>
<comment type="subcellular location">
    <subcellularLocation>
        <location evidence="1">Cell envelope</location>
    </subcellularLocation>
</comment>
<dbReference type="PANTHER" id="PTHR30036">
    <property type="entry name" value="D-XYLOSE-BINDING PERIPLASMIC PROTEIN"/>
    <property type="match status" value="1"/>
</dbReference>